<dbReference type="SUPFAM" id="SSF51735">
    <property type="entry name" value="NAD(P)-binding Rossmann-fold domains"/>
    <property type="match status" value="1"/>
</dbReference>
<dbReference type="GO" id="GO:0016491">
    <property type="term" value="F:oxidoreductase activity"/>
    <property type="evidence" value="ECO:0007669"/>
    <property type="project" value="TreeGrafter"/>
</dbReference>
<reference evidence="1" key="1">
    <citation type="submission" date="2014-12" db="EMBL/GenBank/DDBJ databases">
        <title>Insight into the proteome of Arion vulgaris.</title>
        <authorList>
            <person name="Aradska J."/>
            <person name="Bulat T."/>
            <person name="Smidak R."/>
            <person name="Sarate P."/>
            <person name="Gangsoo J."/>
            <person name="Sialana F."/>
            <person name="Bilban M."/>
            <person name="Lubec G."/>
        </authorList>
    </citation>
    <scope>NUCLEOTIDE SEQUENCE</scope>
    <source>
        <tissue evidence="1">Skin</tissue>
    </source>
</reference>
<dbReference type="InterPro" id="IPR036291">
    <property type="entry name" value="NAD(P)-bd_dom_sf"/>
</dbReference>
<dbReference type="Gene3D" id="3.40.50.720">
    <property type="entry name" value="NAD(P)-binding Rossmann-like Domain"/>
    <property type="match status" value="1"/>
</dbReference>
<evidence type="ECO:0000313" key="1">
    <source>
        <dbReference type="EMBL" id="CEK61255.1"/>
    </source>
</evidence>
<dbReference type="EMBL" id="HACG01014390">
    <property type="protein sequence ID" value="CEK61255.1"/>
    <property type="molecule type" value="Transcribed_RNA"/>
</dbReference>
<dbReference type="GO" id="GO:0008202">
    <property type="term" value="P:steroid metabolic process"/>
    <property type="evidence" value="ECO:0007669"/>
    <property type="project" value="TreeGrafter"/>
</dbReference>
<dbReference type="PANTHER" id="PTHR43313:SF50">
    <property type="entry name" value="GH26015P"/>
    <property type="match status" value="1"/>
</dbReference>
<dbReference type="Pfam" id="PF00106">
    <property type="entry name" value="adh_short"/>
    <property type="match status" value="1"/>
</dbReference>
<feature type="non-terminal residue" evidence="1">
    <location>
        <position position="81"/>
    </location>
</feature>
<dbReference type="InterPro" id="IPR002347">
    <property type="entry name" value="SDR_fam"/>
</dbReference>
<gene>
    <name evidence="1" type="primary">ORF41762</name>
</gene>
<dbReference type="PANTHER" id="PTHR43313">
    <property type="entry name" value="SHORT-CHAIN DEHYDROGENASE/REDUCTASE FAMILY 9C"/>
    <property type="match status" value="1"/>
</dbReference>
<dbReference type="AlphaFoldDB" id="A0A0B6Z0H4"/>
<sequence>SIEKAVLFVEQSLPANKGIWALVNNAGILGNLSTFELCSKQDFSKVLNVNLLGPFNVTQLFLPLIRKSRGRIVNISSMVGR</sequence>
<organism evidence="1">
    <name type="scientific">Arion vulgaris</name>
    <dbReference type="NCBI Taxonomy" id="1028688"/>
    <lineage>
        <taxon>Eukaryota</taxon>
        <taxon>Metazoa</taxon>
        <taxon>Spiralia</taxon>
        <taxon>Lophotrochozoa</taxon>
        <taxon>Mollusca</taxon>
        <taxon>Gastropoda</taxon>
        <taxon>Heterobranchia</taxon>
        <taxon>Euthyneura</taxon>
        <taxon>Panpulmonata</taxon>
        <taxon>Eupulmonata</taxon>
        <taxon>Stylommatophora</taxon>
        <taxon>Helicina</taxon>
        <taxon>Arionoidea</taxon>
        <taxon>Arionidae</taxon>
        <taxon>Arion</taxon>
    </lineage>
</organism>
<dbReference type="PRINTS" id="PR00081">
    <property type="entry name" value="GDHRDH"/>
</dbReference>
<proteinExistence type="predicted"/>
<name>A0A0B6Z0H4_9EUPU</name>
<protein>
    <submittedName>
        <fullName evidence="1">Uncharacterized protein</fullName>
    </submittedName>
</protein>
<accession>A0A0B6Z0H4</accession>
<feature type="non-terminal residue" evidence="1">
    <location>
        <position position="1"/>
    </location>
</feature>